<dbReference type="Proteomes" id="UP001431186">
    <property type="component" value="Chromosome"/>
</dbReference>
<sequence>MNVPSEAKIDSNSTSRDHRRVKADRSITLESLLANNAQNTSEPCDPWLQTTMTDVERKVWQD</sequence>
<keyword evidence="3" id="KW-1185">Reference proteome</keyword>
<dbReference type="EMBL" id="AP025285">
    <property type="protein sequence ID" value="BDC91306.1"/>
    <property type="molecule type" value="Genomic_DNA"/>
</dbReference>
<proteinExistence type="predicted"/>
<accession>A0AAU9CNW4</accession>
<feature type="region of interest" description="Disordered" evidence="1">
    <location>
        <begin position="1"/>
        <end position="23"/>
    </location>
</feature>
<gene>
    <name evidence="2" type="ORF">ATTO_11780</name>
</gene>
<reference evidence="2" key="1">
    <citation type="submission" date="2021-11" db="EMBL/GenBank/DDBJ databases">
        <title>Complete genome sequence of Atopobiaceae bacterium TOC12.</title>
        <authorList>
            <person name="Morinaga K."/>
            <person name="Kusada H."/>
            <person name="Tamaki H."/>
        </authorList>
    </citation>
    <scope>NUCLEOTIDE SEQUENCE</scope>
    <source>
        <strain evidence="2">TOC12</strain>
    </source>
</reference>
<dbReference type="KEGG" id="lcal:ATTO_11780"/>
<organism evidence="2 3">
    <name type="scientific">Leptogranulimonas caecicola</name>
    <dbReference type="NCBI Taxonomy" id="2894156"/>
    <lineage>
        <taxon>Bacteria</taxon>
        <taxon>Bacillati</taxon>
        <taxon>Actinomycetota</taxon>
        <taxon>Coriobacteriia</taxon>
        <taxon>Coriobacteriales</taxon>
        <taxon>Kribbibacteriaceae</taxon>
        <taxon>Leptogranulimonas</taxon>
    </lineage>
</organism>
<name>A0AAU9CNW4_9ACTN</name>
<evidence type="ECO:0000313" key="2">
    <source>
        <dbReference type="EMBL" id="BDC91306.1"/>
    </source>
</evidence>
<dbReference type="AlphaFoldDB" id="A0AAU9CNW4"/>
<evidence type="ECO:0000313" key="3">
    <source>
        <dbReference type="Proteomes" id="UP001431186"/>
    </source>
</evidence>
<protein>
    <submittedName>
        <fullName evidence="2">Uncharacterized protein</fullName>
    </submittedName>
</protein>
<evidence type="ECO:0000256" key="1">
    <source>
        <dbReference type="SAM" id="MobiDB-lite"/>
    </source>
</evidence>